<accession>A0A3S4AYS4</accession>
<comment type="caution">
    <text evidence="10">The sequence shown here is derived from an EMBL/GenBank/DDBJ whole genome shotgun (WGS) entry which is preliminary data.</text>
</comment>
<keyword evidence="7" id="KW-0472">Membrane</keyword>
<feature type="transmembrane region" description="Helical" evidence="7">
    <location>
        <begin position="286"/>
        <end position="308"/>
    </location>
</feature>
<evidence type="ECO:0000256" key="8">
    <source>
        <dbReference type="SAM" id="SignalP"/>
    </source>
</evidence>
<keyword evidence="11" id="KW-1185">Reference proteome</keyword>
<dbReference type="SUPFAM" id="SSF48695">
    <property type="entry name" value="Multiheme cytochromes"/>
    <property type="match status" value="1"/>
</dbReference>
<evidence type="ECO:0000313" key="10">
    <source>
        <dbReference type="EMBL" id="VCU07418.1"/>
    </source>
</evidence>
<keyword evidence="7" id="KW-0812">Transmembrane</keyword>
<evidence type="ECO:0000256" key="4">
    <source>
        <dbReference type="ARBA" id="ARBA00022729"/>
    </source>
</evidence>
<organism evidence="10 11">
    <name type="scientific">Rhodoplanes serenus</name>
    <dbReference type="NCBI Taxonomy" id="200615"/>
    <lineage>
        <taxon>Bacteria</taxon>
        <taxon>Pseudomonadati</taxon>
        <taxon>Pseudomonadota</taxon>
        <taxon>Alphaproteobacteria</taxon>
        <taxon>Hyphomicrobiales</taxon>
        <taxon>Nitrobacteraceae</taxon>
        <taxon>Rhodoplanes</taxon>
    </lineage>
</organism>
<keyword evidence="7" id="KW-1133">Transmembrane helix</keyword>
<gene>
    <name evidence="10" type="ORF">RHODGE_RHODGE_00514</name>
</gene>
<dbReference type="RefSeq" id="WP_129607632.1">
    <property type="nucleotide sequence ID" value="NZ_UWOC01000030.1"/>
</dbReference>
<evidence type="ECO:0000259" key="9">
    <source>
        <dbReference type="Pfam" id="PF02085"/>
    </source>
</evidence>
<feature type="chain" id="PRO_5018779124" description="Class III cytochrome C domain-containing protein" evidence="8">
    <location>
        <begin position="27"/>
        <end position="323"/>
    </location>
</feature>
<dbReference type="PANTHER" id="PTHR35038">
    <property type="entry name" value="DISSIMILATORY SULFITE REDUCTASE SIRA"/>
    <property type="match status" value="1"/>
</dbReference>
<proteinExistence type="predicted"/>
<evidence type="ECO:0000313" key="11">
    <source>
        <dbReference type="Proteomes" id="UP000289200"/>
    </source>
</evidence>
<name>A0A3S4AYS4_9BRAD</name>
<feature type="domain" description="Class III cytochrome C" evidence="9">
    <location>
        <begin position="74"/>
        <end position="176"/>
    </location>
</feature>
<evidence type="ECO:0000256" key="1">
    <source>
        <dbReference type="ARBA" id="ARBA00022448"/>
    </source>
</evidence>
<evidence type="ECO:0000256" key="7">
    <source>
        <dbReference type="SAM" id="Phobius"/>
    </source>
</evidence>
<dbReference type="GO" id="GO:0020037">
    <property type="term" value="F:heme binding"/>
    <property type="evidence" value="ECO:0007669"/>
    <property type="project" value="InterPro"/>
</dbReference>
<dbReference type="InterPro" id="IPR051829">
    <property type="entry name" value="Multiheme_Cytochr_ET"/>
</dbReference>
<keyword evidence="3" id="KW-0479">Metal-binding</keyword>
<dbReference type="PANTHER" id="PTHR35038:SF8">
    <property type="entry name" value="C-TYPE POLYHEME CYTOCHROME OMCC"/>
    <property type="match status" value="1"/>
</dbReference>
<dbReference type="EMBL" id="UWOC01000030">
    <property type="protein sequence ID" value="VCU07418.1"/>
    <property type="molecule type" value="Genomic_DNA"/>
</dbReference>
<dbReference type="GO" id="GO:0009055">
    <property type="term" value="F:electron transfer activity"/>
    <property type="evidence" value="ECO:0007669"/>
    <property type="project" value="InterPro"/>
</dbReference>
<dbReference type="InterPro" id="IPR036280">
    <property type="entry name" value="Multihaem_cyt_sf"/>
</dbReference>
<evidence type="ECO:0000256" key="5">
    <source>
        <dbReference type="ARBA" id="ARBA00022982"/>
    </source>
</evidence>
<dbReference type="Gene3D" id="1.10.1130.10">
    <property type="entry name" value="Flavocytochrome C3, Chain A"/>
    <property type="match status" value="2"/>
</dbReference>
<dbReference type="Proteomes" id="UP000289200">
    <property type="component" value="Unassembled WGS sequence"/>
</dbReference>
<dbReference type="Pfam" id="PF02085">
    <property type="entry name" value="Cytochrom_CIII"/>
    <property type="match status" value="1"/>
</dbReference>
<dbReference type="GO" id="GO:0016491">
    <property type="term" value="F:oxidoreductase activity"/>
    <property type="evidence" value="ECO:0007669"/>
    <property type="project" value="TreeGrafter"/>
</dbReference>
<evidence type="ECO:0000256" key="3">
    <source>
        <dbReference type="ARBA" id="ARBA00022723"/>
    </source>
</evidence>
<feature type="signal peptide" evidence="8">
    <location>
        <begin position="1"/>
        <end position="26"/>
    </location>
</feature>
<keyword evidence="2" id="KW-0349">Heme</keyword>
<dbReference type="GO" id="GO:0046872">
    <property type="term" value="F:metal ion binding"/>
    <property type="evidence" value="ECO:0007669"/>
    <property type="project" value="UniProtKB-KW"/>
</dbReference>
<reference evidence="11" key="1">
    <citation type="submission" date="2018-10" db="EMBL/GenBank/DDBJ databases">
        <authorList>
            <person name="Peiro R."/>
            <person name="Begona"/>
            <person name="Cbmso G."/>
            <person name="Lopez M."/>
            <person name="Gonzalez S."/>
            <person name="Sacristan E."/>
            <person name="Castillo E."/>
        </authorList>
    </citation>
    <scope>NUCLEOTIDE SEQUENCE [LARGE SCALE GENOMIC DNA]</scope>
</reference>
<keyword evidence="6" id="KW-0408">Iron</keyword>
<evidence type="ECO:0000256" key="6">
    <source>
        <dbReference type="ARBA" id="ARBA00023004"/>
    </source>
</evidence>
<dbReference type="AlphaFoldDB" id="A0A3S4AYS4"/>
<dbReference type="OrthoDB" id="9814800at2"/>
<sequence>MHAGRSFATAILPLVLALTPSAPAHAQSTVALDPAKLAEIRESNAKCFACHSADGLKSPPRQDMDFDKLKSLLHDPALYETSSHGRVECRTCHGVGSTTFPHGATLKAQVSPCSECHAAKVYRIETQFEASVHAKTQKDKFTCWSCHDGHVYNIAAKIGTPAKIVAQDNAMCLDCHNSDLQFSKFAPVGKRRPTIDTIHAWLPNTKSHWGSVRCVECHTPAGRSFSHEILDKSKAEKNCVSCHSRESSLRTRLYRHLVAAEEEKFGFVNSIFLSQSYVIGASRNPWIDWSVGAAAALLAVGMLTHALLRIGAALWRRRERRPP</sequence>
<protein>
    <recommendedName>
        <fullName evidence="9">Class III cytochrome C domain-containing protein</fullName>
    </recommendedName>
</protein>
<dbReference type="InterPro" id="IPR020942">
    <property type="entry name" value="Cyt_c_III_dom"/>
</dbReference>
<keyword evidence="5" id="KW-0249">Electron transport</keyword>
<keyword evidence="1" id="KW-0813">Transport</keyword>
<evidence type="ECO:0000256" key="2">
    <source>
        <dbReference type="ARBA" id="ARBA00022617"/>
    </source>
</evidence>
<keyword evidence="4 8" id="KW-0732">Signal</keyword>